<dbReference type="Proteomes" id="UP001600165">
    <property type="component" value="Unassembled WGS sequence"/>
</dbReference>
<reference evidence="6 7" key="1">
    <citation type="submission" date="2024-10" db="EMBL/GenBank/DDBJ databases">
        <authorList>
            <person name="Ratan Roy A."/>
            <person name="Morales Sandoval P.H."/>
            <person name="De Los Santos Villalobos S."/>
            <person name="Chakraborty S."/>
            <person name="Mukherjee J."/>
        </authorList>
    </citation>
    <scope>NUCLEOTIDE SEQUENCE [LARGE SCALE GENOMIC DNA]</scope>
    <source>
        <strain evidence="6 7">S1</strain>
    </source>
</reference>
<dbReference type="EMBL" id="JBHZOL010000041">
    <property type="protein sequence ID" value="MFE4105870.1"/>
    <property type="molecule type" value="Genomic_DNA"/>
</dbReference>
<proteinExistence type="inferred from homology"/>
<keyword evidence="1" id="KW-0547">Nucleotide-binding</keyword>
<dbReference type="SUPFAM" id="SSF52540">
    <property type="entry name" value="P-loop containing nucleoside triphosphate hydrolases"/>
    <property type="match status" value="1"/>
</dbReference>
<dbReference type="RefSeq" id="WP_377963078.1">
    <property type="nucleotide sequence ID" value="NZ_JBHZOL010000041.1"/>
</dbReference>
<evidence type="ECO:0000259" key="5">
    <source>
        <dbReference type="SMART" id="SM00670"/>
    </source>
</evidence>
<dbReference type="Pfam" id="PF13638">
    <property type="entry name" value="PIN_4"/>
    <property type="match status" value="1"/>
</dbReference>
<dbReference type="PANTHER" id="PTHR30473">
    <property type="entry name" value="PROTEIN PHOH"/>
    <property type="match status" value="1"/>
</dbReference>
<dbReference type="InterPro" id="IPR029060">
    <property type="entry name" value="PIN-like_dom_sf"/>
</dbReference>
<feature type="domain" description="PIN" evidence="5">
    <location>
        <begin position="3"/>
        <end position="131"/>
    </location>
</feature>
<dbReference type="SUPFAM" id="SSF88723">
    <property type="entry name" value="PIN domain-like"/>
    <property type="match status" value="1"/>
</dbReference>
<dbReference type="Gene3D" id="3.40.50.300">
    <property type="entry name" value="P-loop containing nucleotide triphosphate hydrolases"/>
    <property type="match status" value="1"/>
</dbReference>
<feature type="coiled-coil region" evidence="4">
    <location>
        <begin position="37"/>
        <end position="64"/>
    </location>
</feature>
<gene>
    <name evidence="6" type="ORF">ACFVKH_06255</name>
</gene>
<dbReference type="CDD" id="cd09883">
    <property type="entry name" value="PIN_VapC_PhoHL-ATPase"/>
    <property type="match status" value="1"/>
</dbReference>
<dbReference type="Pfam" id="PF02562">
    <property type="entry name" value="PhoH"/>
    <property type="match status" value="1"/>
</dbReference>
<dbReference type="SMART" id="SM00670">
    <property type="entry name" value="PINc"/>
    <property type="match status" value="1"/>
</dbReference>
<dbReference type="InterPro" id="IPR051451">
    <property type="entry name" value="PhoH2-like"/>
</dbReference>
<evidence type="ECO:0000313" key="6">
    <source>
        <dbReference type="EMBL" id="MFE4105870.1"/>
    </source>
</evidence>
<dbReference type="InterPro" id="IPR002716">
    <property type="entry name" value="PIN_dom"/>
</dbReference>
<evidence type="ECO:0000256" key="4">
    <source>
        <dbReference type="SAM" id="Coils"/>
    </source>
</evidence>
<keyword evidence="2" id="KW-0067">ATP-binding</keyword>
<evidence type="ECO:0000313" key="7">
    <source>
        <dbReference type="Proteomes" id="UP001600165"/>
    </source>
</evidence>
<dbReference type="PANTHER" id="PTHR30473:SF2">
    <property type="entry name" value="PIN DOMAIN-CONTAINING PROTEIN"/>
    <property type="match status" value="1"/>
</dbReference>
<sequence length="441" mass="48598">MKKTFVLDTNVLLHEPAAMLGFQDNDVVLPITIIEELDRFKKRMEETGRNARQASRMLDDLRQRGSLTQGIDLDSGGTLRVALCHRETLLKLPPELEGDSDDNAILAVALELKHHCDCPVVLVSKDTNLRIKADTLGLIAEDYTTDKIDVSDFYTGILEVTVEAAVIEELQKIGVTELAQPLAPNQAVVLTATENSTQTALATVEPTSHKVIPLSKLPKGGVSRIQPRNREQQFALNLLLNDAIPLVTLVGKAGTGKTLLAIAAGLQKVADEGQYSRLLIARPIVPMGKDLGYLPGDVGEKLTPWMQPLYDNFDLIFGTQVTSDRPSYWRRGHEELIERGLLQIEPLTYIRGRTLPQQFFVVDEAQNLTPHEVKTILTRAGEGTKIVLTGDVNQIDNPYVDAASNGLSYVVERFKTEPLAGHILLQRGERSPLADRASILL</sequence>
<keyword evidence="7" id="KW-1185">Reference proteome</keyword>
<protein>
    <submittedName>
        <fullName evidence="6">PhoH family protein</fullName>
    </submittedName>
</protein>
<name>A0ABW6IDV8_9CYAN</name>
<evidence type="ECO:0000256" key="2">
    <source>
        <dbReference type="ARBA" id="ARBA00022840"/>
    </source>
</evidence>
<accession>A0ABW6IDV8</accession>
<keyword evidence="4" id="KW-0175">Coiled coil</keyword>
<evidence type="ECO:0000256" key="3">
    <source>
        <dbReference type="ARBA" id="ARBA00046345"/>
    </source>
</evidence>
<dbReference type="Gene3D" id="3.40.50.1010">
    <property type="entry name" value="5'-nuclease"/>
    <property type="match status" value="1"/>
</dbReference>
<evidence type="ECO:0000256" key="1">
    <source>
        <dbReference type="ARBA" id="ARBA00022741"/>
    </source>
</evidence>
<dbReference type="InterPro" id="IPR003714">
    <property type="entry name" value="PhoH"/>
</dbReference>
<comment type="similarity">
    <text evidence="3">In the N-terminal section; belongs to the PINc/VapC protein family.</text>
</comment>
<dbReference type="InterPro" id="IPR027417">
    <property type="entry name" value="P-loop_NTPase"/>
</dbReference>
<comment type="caution">
    <text evidence="6">The sequence shown here is derived from an EMBL/GenBank/DDBJ whole genome shotgun (WGS) entry which is preliminary data.</text>
</comment>
<organism evidence="6 7">
    <name type="scientific">Almyronema epifaneia S1</name>
    <dbReference type="NCBI Taxonomy" id="2991925"/>
    <lineage>
        <taxon>Bacteria</taxon>
        <taxon>Bacillati</taxon>
        <taxon>Cyanobacteriota</taxon>
        <taxon>Cyanophyceae</taxon>
        <taxon>Nodosilineales</taxon>
        <taxon>Nodosilineaceae</taxon>
        <taxon>Almyronema</taxon>
        <taxon>Almyronema epifaneia</taxon>
    </lineage>
</organism>